<keyword evidence="2" id="KW-1003">Cell membrane</keyword>
<accession>A0A561E880</accession>
<sequence length="477" mass="49694">MGEQPSIVSDGQAVADLVSDSSMGAVDADANAGEDAPTASDDNQPVWRTVGRSAILRALVLPVSAILGIIITRVIIGNYGPGAFAQYGLLVGIGAMLPFTDLGISAAVVNALAAAPSDTKQEHVYRTLVAAIRVLVASAVVLLALTVALSVTGAWPTLLGAGLDPKHGSLAAGLCLGLIAVAVPVGIGQRALVGLGKNHVSIILQGLQSPMVLAALLLAIWVGIDAGPYVAAVAYAATFVLAIVSTVIVARMLPGNFGRATRDAPRIRSVHGEKVFDQAWPMLVQLVAMPIALQTDRLIISHVNTVSDLASYNLASQMFTPVAQVASAAAYALWPMFVRARTSDGPPPVSPQKTAWQFCGAATAMCLLICAVSGWLANLASGGKISLSLLLIAVFSVLMILQAAKNPLGMYMTDAPGLRFQAYMVMLMLPVNLVISWVLAKPWGPAGPVMGSIVGVLLFQVLANAIYVRRDLRRRFA</sequence>
<feature type="transmembrane region" description="Helical" evidence="6">
    <location>
        <begin position="383"/>
        <end position="401"/>
    </location>
</feature>
<dbReference type="Proteomes" id="UP000318297">
    <property type="component" value="Unassembled WGS sequence"/>
</dbReference>
<feature type="transmembrane region" description="Helical" evidence="6">
    <location>
        <begin position="446"/>
        <end position="468"/>
    </location>
</feature>
<evidence type="ECO:0000313" key="8">
    <source>
        <dbReference type="Proteomes" id="UP000318297"/>
    </source>
</evidence>
<keyword evidence="5 6" id="KW-0472">Membrane</keyword>
<dbReference type="AlphaFoldDB" id="A0A561E880"/>
<keyword evidence="4 6" id="KW-1133">Transmembrane helix</keyword>
<proteinExistence type="predicted"/>
<evidence type="ECO:0000256" key="1">
    <source>
        <dbReference type="ARBA" id="ARBA00004651"/>
    </source>
</evidence>
<keyword evidence="3 6" id="KW-0812">Transmembrane</keyword>
<feature type="transmembrane region" description="Helical" evidence="6">
    <location>
        <begin position="230"/>
        <end position="254"/>
    </location>
</feature>
<evidence type="ECO:0000256" key="6">
    <source>
        <dbReference type="SAM" id="Phobius"/>
    </source>
</evidence>
<organism evidence="7 8">
    <name type="scientific">Rudaeicoccus suwonensis</name>
    <dbReference type="NCBI Taxonomy" id="657409"/>
    <lineage>
        <taxon>Bacteria</taxon>
        <taxon>Bacillati</taxon>
        <taxon>Actinomycetota</taxon>
        <taxon>Actinomycetes</taxon>
        <taxon>Micrococcales</taxon>
        <taxon>Dermacoccaceae</taxon>
        <taxon>Rudaeicoccus</taxon>
    </lineage>
</organism>
<evidence type="ECO:0000256" key="4">
    <source>
        <dbReference type="ARBA" id="ARBA00022989"/>
    </source>
</evidence>
<feature type="transmembrane region" description="Helical" evidence="6">
    <location>
        <begin position="169"/>
        <end position="188"/>
    </location>
</feature>
<comment type="caution">
    <text evidence="7">The sequence shown here is derived from an EMBL/GenBank/DDBJ whole genome shotgun (WGS) entry which is preliminary data.</text>
</comment>
<dbReference type="EMBL" id="VIVQ01000001">
    <property type="protein sequence ID" value="TWE11821.1"/>
    <property type="molecule type" value="Genomic_DNA"/>
</dbReference>
<dbReference type="PANTHER" id="PTHR30250:SF11">
    <property type="entry name" value="O-ANTIGEN TRANSPORTER-RELATED"/>
    <property type="match status" value="1"/>
</dbReference>
<dbReference type="GO" id="GO:0005886">
    <property type="term" value="C:plasma membrane"/>
    <property type="evidence" value="ECO:0007669"/>
    <property type="project" value="UniProtKB-SubCell"/>
</dbReference>
<reference evidence="7 8" key="1">
    <citation type="submission" date="2019-06" db="EMBL/GenBank/DDBJ databases">
        <title>Sequencing the genomes of 1000 actinobacteria strains.</title>
        <authorList>
            <person name="Klenk H.-P."/>
        </authorList>
    </citation>
    <scope>NUCLEOTIDE SEQUENCE [LARGE SCALE GENOMIC DNA]</scope>
    <source>
        <strain evidence="7 8">DSM 19560</strain>
    </source>
</reference>
<feature type="transmembrane region" description="Helical" evidence="6">
    <location>
        <begin position="422"/>
        <end position="440"/>
    </location>
</feature>
<feature type="transmembrane region" description="Helical" evidence="6">
    <location>
        <begin position="355"/>
        <end position="377"/>
    </location>
</feature>
<name>A0A561E880_9MICO</name>
<evidence type="ECO:0000256" key="3">
    <source>
        <dbReference type="ARBA" id="ARBA00022692"/>
    </source>
</evidence>
<dbReference type="OrthoDB" id="3728782at2"/>
<keyword evidence="8" id="KW-1185">Reference proteome</keyword>
<protein>
    <submittedName>
        <fullName evidence="7">O-antigen/teichoic acid export membrane protein</fullName>
    </submittedName>
</protein>
<dbReference type="PANTHER" id="PTHR30250">
    <property type="entry name" value="PST FAMILY PREDICTED COLANIC ACID TRANSPORTER"/>
    <property type="match status" value="1"/>
</dbReference>
<evidence type="ECO:0000256" key="2">
    <source>
        <dbReference type="ARBA" id="ARBA00022475"/>
    </source>
</evidence>
<evidence type="ECO:0000313" key="7">
    <source>
        <dbReference type="EMBL" id="TWE11821.1"/>
    </source>
</evidence>
<dbReference type="RefSeq" id="WP_145225334.1">
    <property type="nucleotide sequence ID" value="NZ_VIVQ01000001.1"/>
</dbReference>
<comment type="subcellular location">
    <subcellularLocation>
        <location evidence="1">Cell membrane</location>
        <topology evidence="1">Multi-pass membrane protein</topology>
    </subcellularLocation>
</comment>
<feature type="transmembrane region" description="Helical" evidence="6">
    <location>
        <begin position="88"/>
        <end position="115"/>
    </location>
</feature>
<feature type="transmembrane region" description="Helical" evidence="6">
    <location>
        <begin position="54"/>
        <end position="76"/>
    </location>
</feature>
<dbReference type="InterPro" id="IPR050833">
    <property type="entry name" value="Poly_Biosynth_Transport"/>
</dbReference>
<feature type="transmembrane region" description="Helical" evidence="6">
    <location>
        <begin position="127"/>
        <end position="149"/>
    </location>
</feature>
<evidence type="ECO:0000256" key="5">
    <source>
        <dbReference type="ARBA" id="ARBA00023136"/>
    </source>
</evidence>
<gene>
    <name evidence="7" type="ORF">BKA23_0608</name>
</gene>
<feature type="transmembrane region" description="Helical" evidence="6">
    <location>
        <begin position="200"/>
        <end position="224"/>
    </location>
</feature>